<dbReference type="AlphaFoldDB" id="A0A6G2BA16"/>
<dbReference type="Proteomes" id="UP000473014">
    <property type="component" value="Unassembled WGS sequence"/>
</dbReference>
<evidence type="ECO:0000259" key="1">
    <source>
        <dbReference type="Pfam" id="PF13619"/>
    </source>
</evidence>
<organism evidence="2 3">
    <name type="scientific">Streptomyces taklimakanensis</name>
    <dbReference type="NCBI Taxonomy" id="2569853"/>
    <lineage>
        <taxon>Bacteria</taxon>
        <taxon>Bacillati</taxon>
        <taxon>Actinomycetota</taxon>
        <taxon>Actinomycetes</taxon>
        <taxon>Kitasatosporales</taxon>
        <taxon>Streptomycetaceae</taxon>
        <taxon>Streptomyces</taxon>
    </lineage>
</organism>
<keyword evidence="3" id="KW-1185">Reference proteome</keyword>
<comment type="caution">
    <text evidence="2">The sequence shown here is derived from an EMBL/GenBank/DDBJ whole genome shotgun (WGS) entry which is preliminary data.</text>
</comment>
<dbReference type="OrthoDB" id="8450910at2"/>
<name>A0A6G2BA16_9ACTN</name>
<accession>A0A6G2BA16</accession>
<dbReference type="EMBL" id="WIXO01000001">
    <property type="protein sequence ID" value="MTE18742.1"/>
    <property type="molecule type" value="Genomic_DNA"/>
</dbReference>
<evidence type="ECO:0000313" key="2">
    <source>
        <dbReference type="EMBL" id="MTE18742.1"/>
    </source>
</evidence>
<protein>
    <submittedName>
        <fullName evidence="2">KTSC domain-containing protein</fullName>
    </submittedName>
</protein>
<proteinExistence type="predicted"/>
<reference evidence="2 3" key="1">
    <citation type="submission" date="2019-11" db="EMBL/GenBank/DDBJ databases">
        <authorList>
            <person name="Yuan L."/>
        </authorList>
    </citation>
    <scope>NUCLEOTIDE SEQUENCE [LARGE SCALE GENOMIC DNA]</scope>
    <source>
        <strain evidence="2 3">TRM43335</strain>
    </source>
</reference>
<feature type="domain" description="KTSC" evidence="1">
    <location>
        <begin position="8"/>
        <end position="64"/>
    </location>
</feature>
<evidence type="ECO:0000313" key="3">
    <source>
        <dbReference type="Proteomes" id="UP000473014"/>
    </source>
</evidence>
<sequence>MLHQVVISSHLSSVGYDPGEDLLEIRFQSGAVYQYRGVPNHLYAELMAAGSKGKYFHQFVKGKYPYQKVHPSTQGEV</sequence>
<dbReference type="Pfam" id="PF13619">
    <property type="entry name" value="KTSC"/>
    <property type="match status" value="1"/>
</dbReference>
<gene>
    <name evidence="2" type="ORF">F0L17_06255</name>
</gene>
<dbReference type="InterPro" id="IPR025309">
    <property type="entry name" value="KTSC_dom"/>
</dbReference>